<evidence type="ECO:0000256" key="4">
    <source>
        <dbReference type="SAM" id="SignalP"/>
    </source>
</evidence>
<feature type="domain" description="Intradiol ring-cleavage dioxygenases" evidence="5">
    <location>
        <begin position="52"/>
        <end position="172"/>
    </location>
</feature>
<proteinExistence type="inferred from homology"/>
<dbReference type="EMBL" id="CP120370">
    <property type="protein sequence ID" value="WEX80454.1"/>
    <property type="molecule type" value="Genomic_DNA"/>
</dbReference>
<accession>A0ABY8CPA5</accession>
<name>A0ABY8CPA5_9HYPH</name>
<dbReference type="CDD" id="cd00421">
    <property type="entry name" value="intradiol_dioxygenase"/>
    <property type="match status" value="1"/>
</dbReference>
<protein>
    <submittedName>
        <fullName evidence="6">Intradiol ring-cleavage dioxygenase</fullName>
    </submittedName>
</protein>
<dbReference type="Gene3D" id="2.60.130.10">
    <property type="entry name" value="Aromatic compound dioxygenase"/>
    <property type="match status" value="1"/>
</dbReference>
<dbReference type="RefSeq" id="WP_280731166.1">
    <property type="nucleotide sequence ID" value="NZ_CP120367.1"/>
</dbReference>
<keyword evidence="4" id="KW-0732">Signal</keyword>
<reference evidence="6 7" key="1">
    <citation type="submission" date="2023-03" db="EMBL/GenBank/DDBJ databases">
        <authorList>
            <person name="Kaur S."/>
            <person name="Espinosa-Saiz D."/>
            <person name="Velazquez E."/>
            <person name="Menendez E."/>
            <person name="diCenzo G.C."/>
        </authorList>
    </citation>
    <scope>NUCLEOTIDE SEQUENCE [LARGE SCALE GENOMIC DNA]</scope>
    <source>
        <strain evidence="6 7">LMG 27395</strain>
    </source>
</reference>
<comment type="similarity">
    <text evidence="1">Belongs to the intradiol ring-cleavage dioxygenase family.</text>
</comment>
<gene>
    <name evidence="6" type="ORF">PYH38_001896</name>
</gene>
<evidence type="ECO:0000313" key="6">
    <source>
        <dbReference type="EMBL" id="WEX80454.1"/>
    </source>
</evidence>
<dbReference type="SUPFAM" id="SSF49482">
    <property type="entry name" value="Aromatic compound dioxygenase"/>
    <property type="match status" value="1"/>
</dbReference>
<evidence type="ECO:0000256" key="2">
    <source>
        <dbReference type="ARBA" id="ARBA00022964"/>
    </source>
</evidence>
<dbReference type="InterPro" id="IPR015889">
    <property type="entry name" value="Intradiol_dOase_core"/>
</dbReference>
<dbReference type="InterPro" id="IPR050770">
    <property type="entry name" value="Intradiol_RC_Dioxygenase"/>
</dbReference>
<dbReference type="InterPro" id="IPR000627">
    <property type="entry name" value="Intradiol_dOase_C"/>
</dbReference>
<evidence type="ECO:0000256" key="1">
    <source>
        <dbReference type="ARBA" id="ARBA00007825"/>
    </source>
</evidence>
<dbReference type="PANTHER" id="PTHR33711">
    <property type="entry name" value="DIOXYGENASE, PUTATIVE (AFU_ORTHOLOGUE AFUA_2G02910)-RELATED"/>
    <property type="match status" value="1"/>
</dbReference>
<evidence type="ECO:0000256" key="3">
    <source>
        <dbReference type="ARBA" id="ARBA00023002"/>
    </source>
</evidence>
<keyword evidence="7" id="KW-1185">Reference proteome</keyword>
<organism evidence="6 7">
    <name type="scientific">Sinorhizobium numidicum</name>
    <dbReference type="NCBI Taxonomy" id="680248"/>
    <lineage>
        <taxon>Bacteria</taxon>
        <taxon>Pseudomonadati</taxon>
        <taxon>Pseudomonadota</taxon>
        <taxon>Alphaproteobacteria</taxon>
        <taxon>Hyphomicrobiales</taxon>
        <taxon>Rhizobiaceae</taxon>
        <taxon>Sinorhizobium/Ensifer group</taxon>
        <taxon>Sinorhizobium</taxon>
    </lineage>
</organism>
<keyword evidence="2 6" id="KW-0223">Dioxygenase</keyword>
<evidence type="ECO:0000313" key="7">
    <source>
        <dbReference type="Proteomes" id="UP001235547"/>
    </source>
</evidence>
<feature type="chain" id="PRO_5046094449" evidence="4">
    <location>
        <begin position="29"/>
        <end position="194"/>
    </location>
</feature>
<evidence type="ECO:0000259" key="5">
    <source>
        <dbReference type="Pfam" id="PF00775"/>
    </source>
</evidence>
<keyword evidence="3" id="KW-0560">Oxidoreductase</keyword>
<dbReference type="Proteomes" id="UP001235547">
    <property type="component" value="Chromosome 2"/>
</dbReference>
<dbReference type="Pfam" id="PF00775">
    <property type="entry name" value="Dioxygenase_C"/>
    <property type="match status" value="1"/>
</dbReference>
<feature type="signal peptide" evidence="4">
    <location>
        <begin position="1"/>
        <end position="28"/>
    </location>
</feature>
<dbReference type="PANTHER" id="PTHR33711:SF11">
    <property type="entry name" value="DIOXYGENASE"/>
    <property type="match status" value="1"/>
</dbReference>
<dbReference type="GO" id="GO:0051213">
    <property type="term" value="F:dioxygenase activity"/>
    <property type="evidence" value="ECO:0007669"/>
    <property type="project" value="UniProtKB-KW"/>
</dbReference>
<sequence>MLPTRRTLLTAFLAIPALPISTLQPALAQAPALPRTPACGDDDDLTLARTAGPFYKPSAPLRHELFADSPGGERITLAGFVLSEDCQPISKSLVEIWHADENGDYDLEGFRLRAHQFTDDAGRWWFSTIVPALYPGRTRHYHLRVRRPGGPVLTTQLFFPNEPRNDGDYLYSESLLLDISNTADGKFGRFDFVV</sequence>